<gene>
    <name evidence="1" type="ORF">VC82_1385</name>
</gene>
<reference evidence="1 2" key="1">
    <citation type="submission" date="2015-03" db="EMBL/GenBank/DDBJ databases">
        <title>Complete genome sequence of Muricauda lutaonensis CC-HSB-11T, isolated from a coastal hot spring.</title>
        <authorList>
            <person name="Kim K.M."/>
        </authorList>
    </citation>
    <scope>NUCLEOTIDE SEQUENCE [LARGE SCALE GENOMIC DNA]</scope>
    <source>
        <strain evidence="1 2">CC-HSB-11</strain>
    </source>
</reference>
<dbReference type="OrthoDB" id="1522493at2"/>
<protein>
    <submittedName>
        <fullName evidence="1">Uncharacterized protein</fullName>
    </submittedName>
</protein>
<dbReference type="Proteomes" id="UP000032726">
    <property type="component" value="Chromosome"/>
</dbReference>
<accession>A0A0D5YRU4</accession>
<dbReference type="EMBL" id="CP011071">
    <property type="protein sequence ID" value="AKA35010.1"/>
    <property type="molecule type" value="Genomic_DNA"/>
</dbReference>
<evidence type="ECO:0000313" key="1">
    <source>
        <dbReference type="EMBL" id="AKA35010.1"/>
    </source>
</evidence>
<dbReference type="KEGG" id="mlt:VC82_1385"/>
<sequence length="82" mass="9296">MKLDKVLTSILAGTGVVIPNSKNTFANYSLTVRTHIVVCYGVGYVSNLQEVENLVIKQAFDKKVSTFRSRYVRWTSPKTLWN</sequence>
<dbReference type="RefSeq" id="WP_045801715.1">
    <property type="nucleotide sequence ID" value="NZ_CP011071.1"/>
</dbReference>
<organism evidence="1 2">
    <name type="scientific">Flagellimonas lutaonensis</name>
    <dbReference type="NCBI Taxonomy" id="516051"/>
    <lineage>
        <taxon>Bacteria</taxon>
        <taxon>Pseudomonadati</taxon>
        <taxon>Bacteroidota</taxon>
        <taxon>Flavobacteriia</taxon>
        <taxon>Flavobacteriales</taxon>
        <taxon>Flavobacteriaceae</taxon>
        <taxon>Flagellimonas</taxon>
    </lineage>
</organism>
<proteinExistence type="predicted"/>
<dbReference type="AlphaFoldDB" id="A0A0D5YRU4"/>
<name>A0A0D5YRU4_9FLAO</name>
<evidence type="ECO:0000313" key="2">
    <source>
        <dbReference type="Proteomes" id="UP000032726"/>
    </source>
</evidence>
<dbReference type="HOGENOM" id="CLU_2554563_0_0_10"/>
<dbReference type="STRING" id="516051.VC82_1385"/>
<keyword evidence="2" id="KW-1185">Reference proteome</keyword>